<dbReference type="InterPro" id="IPR002589">
    <property type="entry name" value="Macro_dom"/>
</dbReference>
<keyword evidence="3" id="KW-1185">Reference proteome</keyword>
<evidence type="ECO:0000259" key="1">
    <source>
        <dbReference type="PROSITE" id="PS51154"/>
    </source>
</evidence>
<dbReference type="EMBL" id="JAFLQZ010000003">
    <property type="protein sequence ID" value="MBO0357552.1"/>
    <property type="molecule type" value="Genomic_DNA"/>
</dbReference>
<dbReference type="PANTHER" id="PTHR11106">
    <property type="entry name" value="GANGLIOSIDE INDUCED DIFFERENTIATION ASSOCIATED PROTEIN 2-RELATED"/>
    <property type="match status" value="1"/>
</dbReference>
<organism evidence="2 3">
    <name type="scientific">Hymenobacter telluris</name>
    <dbReference type="NCBI Taxonomy" id="2816474"/>
    <lineage>
        <taxon>Bacteria</taxon>
        <taxon>Pseudomonadati</taxon>
        <taxon>Bacteroidota</taxon>
        <taxon>Cytophagia</taxon>
        <taxon>Cytophagales</taxon>
        <taxon>Hymenobacteraceae</taxon>
        <taxon>Hymenobacter</taxon>
    </lineage>
</organism>
<proteinExistence type="predicted"/>
<dbReference type="SUPFAM" id="SSF52949">
    <property type="entry name" value="Macro domain-like"/>
    <property type="match status" value="1"/>
</dbReference>
<dbReference type="InterPro" id="IPR043472">
    <property type="entry name" value="Macro_dom-like"/>
</dbReference>
<evidence type="ECO:0000313" key="3">
    <source>
        <dbReference type="Proteomes" id="UP000664144"/>
    </source>
</evidence>
<dbReference type="Pfam" id="PF01661">
    <property type="entry name" value="Macro"/>
    <property type="match status" value="1"/>
</dbReference>
<dbReference type="AlphaFoldDB" id="A0A939JCQ9"/>
<comment type="caution">
    <text evidence="2">The sequence shown here is derived from an EMBL/GenBank/DDBJ whole genome shotgun (WGS) entry which is preliminary data.</text>
</comment>
<sequence length="188" mass="20439">MPFPTLPHWRAEAHSFGRILLYRGDITHLDTDAIVNAANSSLLGGGGVDGAIHRAGGPDILEACRKLRAGHYGKGLRTGEAVMTTGGRLPARHVIHTVGPVWNGGNRQEPEKLANCYRNSLLLAAENEMHNVAFPGISTGIYGYPKAEAAAIAVREVRAFLQQHELPQEVVFVVFDEASVLLYEQELH</sequence>
<evidence type="ECO:0000313" key="2">
    <source>
        <dbReference type="EMBL" id="MBO0357552.1"/>
    </source>
</evidence>
<gene>
    <name evidence="2" type="ORF">J0X19_06310</name>
</gene>
<dbReference type="SMART" id="SM00506">
    <property type="entry name" value="A1pp"/>
    <property type="match status" value="1"/>
</dbReference>
<name>A0A939JCQ9_9BACT</name>
<dbReference type="GO" id="GO:0061463">
    <property type="term" value="F:O-acetyl-ADP-ribose deacetylase activity"/>
    <property type="evidence" value="ECO:0007669"/>
    <property type="project" value="TreeGrafter"/>
</dbReference>
<reference evidence="2" key="1">
    <citation type="submission" date="2021-03" db="EMBL/GenBank/DDBJ databases">
        <authorList>
            <person name="Kim M.K."/>
        </authorList>
    </citation>
    <scope>NUCLEOTIDE SEQUENCE</scope>
    <source>
        <strain evidence="2">BT186</strain>
    </source>
</reference>
<feature type="domain" description="Macro" evidence="1">
    <location>
        <begin position="6"/>
        <end position="188"/>
    </location>
</feature>
<dbReference type="PANTHER" id="PTHR11106:SF27">
    <property type="entry name" value="MACRO DOMAIN-CONTAINING PROTEIN"/>
    <property type="match status" value="1"/>
</dbReference>
<dbReference type="CDD" id="cd02908">
    <property type="entry name" value="Macro_OAADPr_deacetylase"/>
    <property type="match status" value="1"/>
</dbReference>
<dbReference type="Proteomes" id="UP000664144">
    <property type="component" value="Unassembled WGS sequence"/>
</dbReference>
<dbReference type="Gene3D" id="3.40.220.10">
    <property type="entry name" value="Leucine Aminopeptidase, subunit E, domain 1"/>
    <property type="match status" value="1"/>
</dbReference>
<accession>A0A939JCQ9</accession>
<dbReference type="NCBIfam" id="NF001664">
    <property type="entry name" value="PRK00431.1-6"/>
    <property type="match status" value="1"/>
</dbReference>
<dbReference type="PROSITE" id="PS51154">
    <property type="entry name" value="MACRO"/>
    <property type="match status" value="1"/>
</dbReference>
<protein>
    <submittedName>
        <fullName evidence="2">O-acetyl-ADP-ribose deacetylase</fullName>
    </submittedName>
</protein>
<dbReference type="RefSeq" id="WP_206982735.1">
    <property type="nucleotide sequence ID" value="NZ_JAFLQZ010000003.1"/>
</dbReference>